<feature type="transmembrane region" description="Helical" evidence="7">
    <location>
        <begin position="12"/>
        <end position="37"/>
    </location>
</feature>
<protein>
    <submittedName>
        <fullName evidence="9">Inner membrane ABC transporter permease protein ycjP</fullName>
    </submittedName>
</protein>
<dbReference type="Gene3D" id="1.10.3720.10">
    <property type="entry name" value="MetI-like"/>
    <property type="match status" value="1"/>
</dbReference>
<dbReference type="PANTHER" id="PTHR43744">
    <property type="entry name" value="ABC TRANSPORTER PERMEASE PROTEIN MG189-RELATED-RELATED"/>
    <property type="match status" value="1"/>
</dbReference>
<dbReference type="AlphaFoldDB" id="A0A174R0I7"/>
<organism evidence="9 10">
    <name type="scientific">Fusicatenibacter saccharivorans</name>
    <dbReference type="NCBI Taxonomy" id="1150298"/>
    <lineage>
        <taxon>Bacteria</taxon>
        <taxon>Bacillati</taxon>
        <taxon>Bacillota</taxon>
        <taxon>Clostridia</taxon>
        <taxon>Lachnospirales</taxon>
        <taxon>Lachnospiraceae</taxon>
        <taxon>Fusicatenibacter</taxon>
    </lineage>
</organism>
<keyword evidence="2 7" id="KW-0813">Transport</keyword>
<feature type="transmembrane region" description="Helical" evidence="7">
    <location>
        <begin position="146"/>
        <end position="164"/>
    </location>
</feature>
<evidence type="ECO:0000256" key="4">
    <source>
        <dbReference type="ARBA" id="ARBA00022692"/>
    </source>
</evidence>
<feature type="transmembrane region" description="Helical" evidence="7">
    <location>
        <begin position="81"/>
        <end position="100"/>
    </location>
</feature>
<evidence type="ECO:0000256" key="1">
    <source>
        <dbReference type="ARBA" id="ARBA00004651"/>
    </source>
</evidence>
<evidence type="ECO:0000256" key="5">
    <source>
        <dbReference type="ARBA" id="ARBA00022989"/>
    </source>
</evidence>
<dbReference type="Proteomes" id="UP000095709">
    <property type="component" value="Unassembled WGS sequence"/>
</dbReference>
<name>A0A174R0I7_9FIRM</name>
<evidence type="ECO:0000256" key="7">
    <source>
        <dbReference type="RuleBase" id="RU363032"/>
    </source>
</evidence>
<dbReference type="SUPFAM" id="SSF161098">
    <property type="entry name" value="MetI-like"/>
    <property type="match status" value="1"/>
</dbReference>
<feature type="transmembrane region" description="Helical" evidence="7">
    <location>
        <begin position="112"/>
        <end position="134"/>
    </location>
</feature>
<accession>A0A174R0I7</accession>
<dbReference type="GO" id="GO:0055085">
    <property type="term" value="P:transmembrane transport"/>
    <property type="evidence" value="ECO:0007669"/>
    <property type="project" value="InterPro"/>
</dbReference>
<keyword evidence="3" id="KW-1003">Cell membrane</keyword>
<dbReference type="InterPro" id="IPR000515">
    <property type="entry name" value="MetI-like"/>
</dbReference>
<dbReference type="PROSITE" id="PS50928">
    <property type="entry name" value="ABC_TM1"/>
    <property type="match status" value="1"/>
</dbReference>
<dbReference type="EMBL" id="CZAL01000017">
    <property type="protein sequence ID" value="CUP78992.1"/>
    <property type="molecule type" value="Genomic_DNA"/>
</dbReference>
<proteinExistence type="inferred from homology"/>
<evidence type="ECO:0000313" key="10">
    <source>
        <dbReference type="Proteomes" id="UP000095709"/>
    </source>
</evidence>
<dbReference type="RefSeq" id="WP_055267695.1">
    <property type="nucleotide sequence ID" value="NZ_CZAL01000017.1"/>
</dbReference>
<gene>
    <name evidence="9" type="primary">ycjP_15</name>
    <name evidence="9" type="ORF">ERS852498_02821</name>
</gene>
<keyword evidence="6 7" id="KW-0472">Membrane</keyword>
<dbReference type="Pfam" id="PF00528">
    <property type="entry name" value="BPD_transp_1"/>
    <property type="match status" value="1"/>
</dbReference>
<evidence type="ECO:0000256" key="6">
    <source>
        <dbReference type="ARBA" id="ARBA00023136"/>
    </source>
</evidence>
<sequence length="297" mass="32939">MKKTKTSLARKIFIVFDYLVLIFLAVVCLLPILHVAFASVSDPNWVMNQSGLILKPHGFTLEGYKLVFQTRQLMGSYGNTLFYVFASTALGMLITVLGAYPLSKSDLLWSNALMLIISFTMMFSGGIITFYMVVRSLGMYNTRLAVILPTCVSAFNLILVRTAMATLPKELEESARLDGAGPIAVLFKIVLPLIKATLATVTLYYVVANWNSWFNASIFLTDRDKYPLQLILREVLIRNDTSSATSASSGELAGLADSYKQIIKYCTIMVASVPILCFYPFVMKYFKKGVMVGSIKG</sequence>
<dbReference type="PANTHER" id="PTHR43744:SF9">
    <property type="entry name" value="POLYGALACTURONAN_RHAMNOGALACTURONAN TRANSPORT SYSTEM PERMEASE PROTEIN YTCP"/>
    <property type="match status" value="1"/>
</dbReference>
<feature type="transmembrane region" description="Helical" evidence="7">
    <location>
        <begin position="262"/>
        <end position="282"/>
    </location>
</feature>
<evidence type="ECO:0000259" key="8">
    <source>
        <dbReference type="PROSITE" id="PS50928"/>
    </source>
</evidence>
<dbReference type="GO" id="GO:0005886">
    <property type="term" value="C:plasma membrane"/>
    <property type="evidence" value="ECO:0007669"/>
    <property type="project" value="UniProtKB-SubCell"/>
</dbReference>
<evidence type="ECO:0000313" key="9">
    <source>
        <dbReference type="EMBL" id="CUP78992.1"/>
    </source>
</evidence>
<evidence type="ECO:0000256" key="2">
    <source>
        <dbReference type="ARBA" id="ARBA00022448"/>
    </source>
</evidence>
<feature type="domain" description="ABC transmembrane type-1" evidence="8">
    <location>
        <begin position="77"/>
        <end position="280"/>
    </location>
</feature>
<comment type="similarity">
    <text evidence="7">Belongs to the binding-protein-dependent transport system permease family.</text>
</comment>
<reference evidence="9 10" key="1">
    <citation type="submission" date="2015-09" db="EMBL/GenBank/DDBJ databases">
        <authorList>
            <consortium name="Pathogen Informatics"/>
        </authorList>
    </citation>
    <scope>NUCLEOTIDE SEQUENCE [LARGE SCALE GENOMIC DNA]</scope>
    <source>
        <strain evidence="9 10">2789STDY5834885</strain>
    </source>
</reference>
<comment type="subcellular location">
    <subcellularLocation>
        <location evidence="1 7">Cell membrane</location>
        <topology evidence="1 7">Multi-pass membrane protein</topology>
    </subcellularLocation>
</comment>
<keyword evidence="5 7" id="KW-1133">Transmembrane helix</keyword>
<evidence type="ECO:0000256" key="3">
    <source>
        <dbReference type="ARBA" id="ARBA00022475"/>
    </source>
</evidence>
<feature type="transmembrane region" description="Helical" evidence="7">
    <location>
        <begin position="185"/>
        <end position="207"/>
    </location>
</feature>
<dbReference type="CDD" id="cd06261">
    <property type="entry name" value="TM_PBP2"/>
    <property type="match status" value="1"/>
</dbReference>
<keyword evidence="4 7" id="KW-0812">Transmembrane</keyword>
<dbReference type="InterPro" id="IPR035906">
    <property type="entry name" value="MetI-like_sf"/>
</dbReference>